<sequence>MKQTGNGKRQKNQATVIAGNIANVMNCWCQAVSTFHAMYATLELACHQSQDKSIEAPYPINKPYNARVLDYVRNSVVQELEMLCIDIDEPQHHESEKELIEHLQAHTWRLQKHIDRIQWALSISGISISR</sequence>
<dbReference type="AlphaFoldDB" id="A0A6L9LDM6"/>
<name>A0A6L9LDM6_9BACT</name>
<dbReference type="Proteomes" id="UP000474175">
    <property type="component" value="Unassembled WGS sequence"/>
</dbReference>
<evidence type="ECO:0000313" key="1">
    <source>
        <dbReference type="EMBL" id="NDU97241.1"/>
    </source>
</evidence>
<gene>
    <name evidence="1" type="ORF">GK108_20320</name>
</gene>
<protein>
    <submittedName>
        <fullName evidence="1">Uncharacterized protein</fullName>
    </submittedName>
</protein>
<comment type="caution">
    <text evidence="1">The sequence shown here is derived from an EMBL/GenBank/DDBJ whole genome shotgun (WGS) entry which is preliminary data.</text>
</comment>
<reference evidence="1 2" key="1">
    <citation type="submission" date="2020-02" db="EMBL/GenBank/DDBJ databases">
        <title>Draft genome sequence of two Spirosoma agri KCTC 52727 and Spirosoma terrae KCTC 52035.</title>
        <authorList>
            <person name="Rojas J."/>
            <person name="Ambika Manirajan B."/>
            <person name="Suarez C."/>
            <person name="Ratering S."/>
            <person name="Schnell S."/>
        </authorList>
    </citation>
    <scope>NUCLEOTIDE SEQUENCE [LARGE SCALE GENOMIC DNA]</scope>
    <source>
        <strain evidence="1 2">KCTC 52035</strain>
    </source>
</reference>
<organism evidence="1 2">
    <name type="scientific">Spirosoma terrae</name>
    <dbReference type="NCBI Taxonomy" id="1968276"/>
    <lineage>
        <taxon>Bacteria</taxon>
        <taxon>Pseudomonadati</taxon>
        <taxon>Bacteroidota</taxon>
        <taxon>Cytophagia</taxon>
        <taxon>Cytophagales</taxon>
        <taxon>Cytophagaceae</taxon>
        <taxon>Spirosoma</taxon>
    </lineage>
</organism>
<dbReference type="EMBL" id="JAAFZH010000010">
    <property type="protein sequence ID" value="NDU97241.1"/>
    <property type="molecule type" value="Genomic_DNA"/>
</dbReference>
<evidence type="ECO:0000313" key="2">
    <source>
        <dbReference type="Proteomes" id="UP000474175"/>
    </source>
</evidence>
<accession>A0A6L9LDM6</accession>
<dbReference type="RefSeq" id="WP_163952492.1">
    <property type="nucleotide sequence ID" value="NZ_JAAFZH010000010.1"/>
</dbReference>
<proteinExistence type="predicted"/>
<keyword evidence="2" id="KW-1185">Reference proteome</keyword>